<evidence type="ECO:0000313" key="8">
    <source>
        <dbReference type="Proteomes" id="UP000030746"/>
    </source>
</evidence>
<dbReference type="KEGG" id="lgi:LOTGIDRAFT_204918"/>
<dbReference type="GO" id="GO:0003924">
    <property type="term" value="F:GTPase activity"/>
    <property type="evidence" value="ECO:0007669"/>
    <property type="project" value="TreeGrafter"/>
</dbReference>
<dbReference type="SUPFAM" id="SSF52540">
    <property type="entry name" value="P-loop containing nucleoside triphosphate hydrolases"/>
    <property type="match status" value="1"/>
</dbReference>
<feature type="binding site" evidence="5">
    <location>
        <begin position="79"/>
        <end position="82"/>
    </location>
    <ligand>
        <name>GTP</name>
        <dbReference type="ChEBI" id="CHEBI:37565"/>
    </ligand>
</feature>
<evidence type="ECO:0000313" key="7">
    <source>
        <dbReference type="EMBL" id="ESO82212.1"/>
    </source>
</evidence>
<evidence type="ECO:0000256" key="5">
    <source>
        <dbReference type="PIRSR" id="PIRSR006230-1"/>
    </source>
</evidence>
<comment type="similarity">
    <text evidence="4">Belongs to the TRAFAC class YlqF/YawG GTPase family. MTG1 subfamily.</text>
</comment>
<feature type="binding site" evidence="5">
    <location>
        <begin position="155"/>
        <end position="160"/>
    </location>
    <ligand>
        <name>GTP</name>
        <dbReference type="ChEBI" id="CHEBI:37565"/>
    </ligand>
</feature>
<dbReference type="AlphaFoldDB" id="V3ZDT7"/>
<dbReference type="Pfam" id="PF01926">
    <property type="entry name" value="MMR_HSR1"/>
    <property type="match status" value="1"/>
</dbReference>
<dbReference type="CTD" id="20245765"/>
<dbReference type="OrthoDB" id="269151at2759"/>
<keyword evidence="8" id="KW-1185">Reference proteome</keyword>
<dbReference type="STRING" id="225164.V3ZDT7"/>
<feature type="domain" description="G" evidence="6">
    <location>
        <begin position="148"/>
        <end position="211"/>
    </location>
</feature>
<evidence type="ECO:0000256" key="1">
    <source>
        <dbReference type="ARBA" id="ARBA00022741"/>
    </source>
</evidence>
<evidence type="ECO:0000259" key="6">
    <source>
        <dbReference type="Pfam" id="PF01926"/>
    </source>
</evidence>
<evidence type="ECO:0000256" key="2">
    <source>
        <dbReference type="ARBA" id="ARBA00023134"/>
    </source>
</evidence>
<dbReference type="PIRSF" id="PIRSF006230">
    <property type="entry name" value="MG442"/>
    <property type="match status" value="1"/>
</dbReference>
<dbReference type="PANTHER" id="PTHR45782:SF4">
    <property type="entry name" value="MITOCHONDRIAL RIBOSOME-ASSOCIATED GTPASE 1"/>
    <property type="match status" value="1"/>
</dbReference>
<dbReference type="GO" id="GO:0005743">
    <property type="term" value="C:mitochondrial inner membrane"/>
    <property type="evidence" value="ECO:0007669"/>
    <property type="project" value="UniProtKB-SubCell"/>
</dbReference>
<keyword evidence="4" id="KW-0496">Mitochondrion</keyword>
<proteinExistence type="inferred from homology"/>
<organism evidence="7 8">
    <name type="scientific">Lottia gigantea</name>
    <name type="common">Giant owl limpet</name>
    <dbReference type="NCBI Taxonomy" id="225164"/>
    <lineage>
        <taxon>Eukaryota</taxon>
        <taxon>Metazoa</taxon>
        <taxon>Spiralia</taxon>
        <taxon>Lophotrochozoa</taxon>
        <taxon>Mollusca</taxon>
        <taxon>Gastropoda</taxon>
        <taxon>Patellogastropoda</taxon>
        <taxon>Lottioidea</taxon>
        <taxon>Lottiidae</taxon>
        <taxon>Lottia</taxon>
    </lineage>
</organism>
<dbReference type="Proteomes" id="UP000030746">
    <property type="component" value="Unassembled WGS sequence"/>
</dbReference>
<dbReference type="HOGENOM" id="CLU_011106_0_2_1"/>
<reference evidence="7 8" key="1">
    <citation type="journal article" date="2013" name="Nature">
        <title>Insights into bilaterian evolution from three spiralian genomes.</title>
        <authorList>
            <person name="Simakov O."/>
            <person name="Marletaz F."/>
            <person name="Cho S.J."/>
            <person name="Edsinger-Gonzales E."/>
            <person name="Havlak P."/>
            <person name="Hellsten U."/>
            <person name="Kuo D.H."/>
            <person name="Larsson T."/>
            <person name="Lv J."/>
            <person name="Arendt D."/>
            <person name="Savage R."/>
            <person name="Osoegawa K."/>
            <person name="de Jong P."/>
            <person name="Grimwood J."/>
            <person name="Chapman J.A."/>
            <person name="Shapiro H."/>
            <person name="Aerts A."/>
            <person name="Otillar R.P."/>
            <person name="Terry A.Y."/>
            <person name="Boore J.L."/>
            <person name="Grigoriev I.V."/>
            <person name="Lindberg D.R."/>
            <person name="Seaver E.C."/>
            <person name="Weisblat D.A."/>
            <person name="Putnam N.H."/>
            <person name="Rokhsar D.S."/>
        </authorList>
    </citation>
    <scope>NUCLEOTIDE SEQUENCE [LARGE SCALE GENOMIC DNA]</scope>
</reference>
<dbReference type="InterPro" id="IPR023179">
    <property type="entry name" value="GTP-bd_ortho_bundle_sf"/>
</dbReference>
<dbReference type="InterPro" id="IPR027417">
    <property type="entry name" value="P-loop_NTPase"/>
</dbReference>
<dbReference type="Gene3D" id="3.40.50.300">
    <property type="entry name" value="P-loop containing nucleotide triphosphate hydrolases"/>
    <property type="match status" value="1"/>
</dbReference>
<feature type="binding site" evidence="5">
    <location>
        <position position="208"/>
    </location>
    <ligand>
        <name>GTP</name>
        <dbReference type="ChEBI" id="CHEBI:37565"/>
    </ligand>
</feature>
<evidence type="ECO:0000256" key="3">
    <source>
        <dbReference type="ARBA" id="ARBA00045284"/>
    </source>
</evidence>
<gene>
    <name evidence="7" type="ORF">LOTGIDRAFT_204918</name>
</gene>
<dbReference type="Gene3D" id="1.10.1580.10">
    <property type="match status" value="1"/>
</dbReference>
<accession>V3ZDT7</accession>
<dbReference type="EMBL" id="KB203992">
    <property type="protein sequence ID" value="ESO82212.1"/>
    <property type="molecule type" value="Genomic_DNA"/>
</dbReference>
<dbReference type="InterPro" id="IPR006073">
    <property type="entry name" value="GTP-bd"/>
</dbReference>
<dbReference type="RefSeq" id="XP_009067127.1">
    <property type="nucleotide sequence ID" value="XM_009068879.1"/>
</dbReference>
<dbReference type="FunFam" id="1.10.1580.10:FF:000004">
    <property type="entry name" value="Mitochondrial GTPase 1"/>
    <property type="match status" value="1"/>
</dbReference>
<dbReference type="GO" id="GO:0005525">
    <property type="term" value="F:GTP binding"/>
    <property type="evidence" value="ECO:0007669"/>
    <property type="project" value="UniProtKB-KW"/>
</dbReference>
<evidence type="ECO:0000256" key="4">
    <source>
        <dbReference type="PIRNR" id="PIRNR006230"/>
    </source>
</evidence>
<name>V3ZDT7_LOTGI</name>
<dbReference type="CDD" id="cd01856">
    <property type="entry name" value="YlqF"/>
    <property type="match status" value="1"/>
</dbReference>
<comment type="subcellular location">
    <subcellularLocation>
        <location evidence="4">Mitochondrion inner membrane</location>
        <topology evidence="4">Peripheral membrane protein</topology>
    </subcellularLocation>
</comment>
<sequence length="337" mass="39113">MSRKVFEITKTFRTKFEATSDEVLRWFPGHMFKSMERIQAVLKDIDCVIEVHDAKIPFSGRNPRFRDFINLRPHILLLNKYDLADINVRRKELIENKLKTQGVDTIFYTDLRTYEKSPILKDHILPTAIELTNSRPRYQRQGNPEYNILVIGVPNVGKSTFINAIRWSHIKTKGRATQVGAVAGITRSLLNKIMVHNNPVTYVFDTPGILTPSIPNVDAGMKLAICRCIPDKIVGPENMSDYLLFWLNSHQRFDYVDFYGLKEPIDNVYDFLAEIAIINNKINKSRNQETSNEHIMVPNFEWAANKFLKDFRNGRLGQYFLDDNELMVKQTEEISKN</sequence>
<comment type="function">
    <text evidence="3 4">Plays a role in the regulation of the mitochondrial ribosome assembly and of translational activity. Displays mitochondrial GTPase activity.</text>
</comment>
<dbReference type="InterPro" id="IPR016478">
    <property type="entry name" value="GTPase_MTG1"/>
</dbReference>
<dbReference type="GO" id="GO:0032543">
    <property type="term" value="P:mitochondrial translation"/>
    <property type="evidence" value="ECO:0007669"/>
    <property type="project" value="TreeGrafter"/>
</dbReference>
<keyword evidence="2 4" id="KW-0342">GTP-binding</keyword>
<keyword evidence="1 4" id="KW-0547">Nucleotide-binding</keyword>
<protein>
    <recommendedName>
        <fullName evidence="4">Mitochondrial GTPase 1</fullName>
    </recommendedName>
</protein>
<dbReference type="PANTHER" id="PTHR45782">
    <property type="entry name" value="MITOCHONDRIAL RIBOSOME-ASSOCIATED GTPASE 1"/>
    <property type="match status" value="1"/>
</dbReference>
<dbReference type="OMA" id="GVLWPKF"/>
<dbReference type="GeneID" id="20245765"/>